<evidence type="ECO:0000256" key="5">
    <source>
        <dbReference type="ARBA" id="ARBA00022857"/>
    </source>
</evidence>
<dbReference type="InterPro" id="IPR049490">
    <property type="entry name" value="C883_1060-like_KR_N"/>
</dbReference>
<keyword evidence="4" id="KW-0808">Transferase</keyword>
<dbReference type="InterPro" id="IPR014030">
    <property type="entry name" value="Ketoacyl_synth_N"/>
</dbReference>
<dbReference type="Pfam" id="PF16197">
    <property type="entry name" value="KAsynt_C_assoc"/>
    <property type="match status" value="1"/>
</dbReference>
<name>A0A9W3V9U2_BACTU</name>
<feature type="domain" description="Carrier" evidence="7">
    <location>
        <begin position="1503"/>
        <end position="1578"/>
    </location>
</feature>
<dbReference type="SMART" id="SM00825">
    <property type="entry name" value="PKS_KS"/>
    <property type="match status" value="1"/>
</dbReference>
<dbReference type="GO" id="GO:0071770">
    <property type="term" value="P:DIM/DIP cell wall layer assembly"/>
    <property type="evidence" value="ECO:0007669"/>
    <property type="project" value="TreeGrafter"/>
</dbReference>
<gene>
    <name evidence="10" type="ORF">D7J84_08770</name>
</gene>
<dbReference type="CDD" id="cd08953">
    <property type="entry name" value="KR_2_SDR_x"/>
    <property type="match status" value="1"/>
</dbReference>
<accession>A0A9W3V9U2</accession>
<dbReference type="GO" id="GO:0006633">
    <property type="term" value="P:fatty acid biosynthetic process"/>
    <property type="evidence" value="ECO:0007669"/>
    <property type="project" value="InterPro"/>
</dbReference>
<organism evidence="10 11">
    <name type="scientific">Bacillus thuringiensis</name>
    <dbReference type="NCBI Taxonomy" id="1428"/>
    <lineage>
        <taxon>Bacteria</taxon>
        <taxon>Bacillati</taxon>
        <taxon>Bacillota</taxon>
        <taxon>Bacilli</taxon>
        <taxon>Bacillales</taxon>
        <taxon>Bacillaceae</taxon>
        <taxon>Bacillus</taxon>
        <taxon>Bacillus cereus group</taxon>
    </lineage>
</organism>
<dbReference type="PROSITE" id="PS00606">
    <property type="entry name" value="KS3_1"/>
    <property type="match status" value="1"/>
</dbReference>
<dbReference type="Gene3D" id="3.10.129.110">
    <property type="entry name" value="Polyketide synthase dehydratase"/>
    <property type="match status" value="1"/>
</dbReference>
<feature type="active site" description="Proton donor; for dehydratase activity" evidence="6">
    <location>
        <position position="891"/>
    </location>
</feature>
<dbReference type="PROSITE" id="PS52019">
    <property type="entry name" value="PKS_MFAS_DH"/>
    <property type="match status" value="1"/>
</dbReference>
<dbReference type="InterPro" id="IPR049551">
    <property type="entry name" value="PKS_DH_C"/>
</dbReference>
<dbReference type="SUPFAM" id="SSF51735">
    <property type="entry name" value="NAD(P)-binding Rossmann-fold domains"/>
    <property type="match status" value="2"/>
</dbReference>
<feature type="domain" description="Ketosynthase family 3 (KS3)" evidence="8">
    <location>
        <begin position="46"/>
        <end position="485"/>
    </location>
</feature>
<dbReference type="GO" id="GO:0004312">
    <property type="term" value="F:fatty acid synthase activity"/>
    <property type="evidence" value="ECO:0007669"/>
    <property type="project" value="TreeGrafter"/>
</dbReference>
<evidence type="ECO:0000313" key="11">
    <source>
        <dbReference type="Proteomes" id="UP000269847"/>
    </source>
</evidence>
<dbReference type="PROSITE" id="PS50075">
    <property type="entry name" value="CARRIER"/>
    <property type="match status" value="1"/>
</dbReference>
<dbReference type="GO" id="GO:0005886">
    <property type="term" value="C:plasma membrane"/>
    <property type="evidence" value="ECO:0007669"/>
    <property type="project" value="TreeGrafter"/>
</dbReference>
<keyword evidence="5" id="KW-0521">NADP</keyword>
<dbReference type="InterPro" id="IPR036291">
    <property type="entry name" value="NAD(P)-bd_dom_sf"/>
</dbReference>
<dbReference type="PROSITE" id="PS52004">
    <property type="entry name" value="KS3_2"/>
    <property type="match status" value="1"/>
</dbReference>
<dbReference type="InterPro" id="IPR036736">
    <property type="entry name" value="ACP-like_sf"/>
</dbReference>
<dbReference type="InterPro" id="IPR009081">
    <property type="entry name" value="PP-bd_ACP"/>
</dbReference>
<evidence type="ECO:0000259" key="9">
    <source>
        <dbReference type="PROSITE" id="PS52019"/>
    </source>
</evidence>
<dbReference type="InterPro" id="IPR016039">
    <property type="entry name" value="Thiolase-like"/>
</dbReference>
<dbReference type="Gene3D" id="1.10.1200.10">
    <property type="entry name" value="ACP-like"/>
    <property type="match status" value="1"/>
</dbReference>
<dbReference type="PANTHER" id="PTHR43775:SF37">
    <property type="entry name" value="SI:DKEY-61P9.11"/>
    <property type="match status" value="1"/>
</dbReference>
<dbReference type="SMART" id="SM00826">
    <property type="entry name" value="PKS_DH"/>
    <property type="match status" value="1"/>
</dbReference>
<keyword evidence="3" id="KW-0597">Phosphoprotein</keyword>
<dbReference type="Pfam" id="PF00109">
    <property type="entry name" value="ketoacyl-synt"/>
    <property type="match status" value="1"/>
</dbReference>
<evidence type="ECO:0000256" key="4">
    <source>
        <dbReference type="ARBA" id="ARBA00022679"/>
    </source>
</evidence>
<proteinExistence type="predicted"/>
<evidence type="ECO:0000256" key="2">
    <source>
        <dbReference type="ARBA" id="ARBA00022450"/>
    </source>
</evidence>
<dbReference type="Pfam" id="PF00550">
    <property type="entry name" value="PP-binding"/>
    <property type="match status" value="1"/>
</dbReference>
<dbReference type="Pfam" id="PF02801">
    <property type="entry name" value="Ketoacyl-synt_C"/>
    <property type="match status" value="1"/>
</dbReference>
<evidence type="ECO:0000313" key="10">
    <source>
        <dbReference type="EMBL" id="AYF81295.1"/>
    </source>
</evidence>
<dbReference type="Pfam" id="PF21089">
    <property type="entry name" value="PKS_DH_N"/>
    <property type="match status" value="1"/>
</dbReference>
<keyword evidence="2" id="KW-0596">Phosphopantetheine</keyword>
<dbReference type="SUPFAM" id="SSF47336">
    <property type="entry name" value="ACP-like"/>
    <property type="match status" value="1"/>
</dbReference>
<sequence>MEFYMGGSKMEQIKKFILEQTAKNNVTVPEARKLLLEIQQNSEQGENDIAVIGISCKFTDCEDQYEYWDKLFNGESCFVPYTEERSNYYRTVFDNPHYAEFLGTTILSGDENEEKARHKAGFLSDIDKFDAAFFNIPPREAKFMDPSQRLFLQTAWSAIEDAGYGGKKIVGTNTGVFVGRDGTSSTFYKFITESDPMHLTGTWEGILASRINYIFNLRGPSMVIDTACSSGLVSIHAACQSLRNKECDYAIAGGISLGTSAVAEDEDGKGDALTSVASNDNLVRTFDRKSTGTVFGEGVTAVLLKPLNKAIADKDSIYAVIKGSAINNDGASNGITAPNPAAQEDVIVKAWEQARINPETISYIEAHGTGTLLGDPIEIKGLTGAFRKYTDKKQFCGIGSVKTNMGHLVGASGIAGALKVILSLKEKKLPASLNFDEPNPHINFCESPLYVIDKLRDWKSNEAPRRAGISSFGFSGTNCHIVLEEAPQMVQETESNDNRDYILTLSGKSKSSLQELIKKYYKFVERREQNNLGNICYTANTGRGHYDYRLVLKLKDFEDFKQKITLLQEKGLEQDHGIYYGFNKVVSDRKKIKEEGEITEGEKRELSKLANSIINEMLEVDDENHNKLMDELGELYIKGANIDWDLLYKDQNRVKVNLPVYPFEKKVYWGDVKVSKLKDMNNMKKEFSHPMIDRCIVKSMNIDIYESELSIDRHWTLSDHVFFENSLLPGTAYLEIGREFGSMYYPEKNIELRNITFLTPISVEKDEEKTVQYIIKKEKEYIELNIVSQVNQLQTEVDDEWVTHVSMKISPNLDTNTGLRDLERIRNGEDMIEIEVNKEELSKEKNIYFGPRWLNLNYVSRSEKNVFAELNIPSELKDDLKEYPLHPGMMDNAVNAATQSFGRGGLYLPLSYKSIKLFGPMPEHFFSHIRKKESKDNNLETLSFDVSLIDGEGKPFAEVTDYTMKKVQIHTFDQATKLHNYYQVDWTLNEKLKVNNRPVKGTVVLLKDQKDFAQKLIPLLKNESTKIIKVELGSNYQKVAENYYVVDGTEESYTRLFKDIKEINHIIHTQSIFEFSDLLGLNRMKKYQTMALDSLFYISKALSKAKVNNEIRISLISDYVNEVTKTEESIIPSHAALFGLAKVVAQEFPNLEIQCIDMDGNTEISQIASEITSSERSFCVAYRNNKRYIEELQKVDWDKAIRQDIKIKDTGSYIITGGTGGIGLAIAEYLALNNAKNICLVNRSKFPDRNQWDDILRQEEKSNERLFSKIEKIRKIEELGANVICYSGDICDYEQTNNILKSIRDNYGKINGVFHCAGVAGDGFIFRKEKVVFDEVTHPKIEGTWLIDHLTMEDNIDLFVLFSSIATLFGGRGQGDYVAANSYLDAFSSYRNLRGQKTITINWPAWNEVGMAVDHKVSEEVVLFKSISNNRAYQVLDEILDINLSNFIPAELNLELLNSIREQLPIHLSKQIETSLNKISHLHVENKDLERNFKGEVNLQGKGEYTKTERTLAYIYASGLDLNEIDIYESFHAMGGDSIIAMELFKEIDKEFVGLVDISDMFSYPSIVEMADYIDSKINKKS</sequence>
<reference evidence="10 11" key="1">
    <citation type="submission" date="2018-09" db="EMBL/GenBank/DDBJ databases">
        <title>Complete genome of Bacillus thuringiensis strain QZL38.</title>
        <authorList>
            <person name="Song F."/>
        </authorList>
    </citation>
    <scope>NUCLEOTIDE SEQUENCE [LARGE SCALE GENOMIC DNA]</scope>
    <source>
        <strain evidence="10 11">QZL38</strain>
    </source>
</reference>
<dbReference type="InterPro" id="IPR049900">
    <property type="entry name" value="PKS_mFAS_DH"/>
</dbReference>
<dbReference type="Gene3D" id="1.10.1240.100">
    <property type="match status" value="1"/>
</dbReference>
<dbReference type="CDD" id="cd00833">
    <property type="entry name" value="PKS"/>
    <property type="match status" value="1"/>
</dbReference>
<evidence type="ECO:0000256" key="6">
    <source>
        <dbReference type="PROSITE-ProRule" id="PRU01363"/>
    </source>
</evidence>
<dbReference type="InterPro" id="IPR032821">
    <property type="entry name" value="PKS_assoc"/>
</dbReference>
<dbReference type="Gene3D" id="3.40.47.10">
    <property type="match status" value="1"/>
</dbReference>
<dbReference type="InterPro" id="IPR050091">
    <property type="entry name" value="PKS_NRPS_Biosynth_Enz"/>
</dbReference>
<dbReference type="SMART" id="SM00822">
    <property type="entry name" value="PKS_KR"/>
    <property type="match status" value="1"/>
</dbReference>
<feature type="region of interest" description="N-terminal hotdog fold" evidence="6">
    <location>
        <begin position="689"/>
        <end position="816"/>
    </location>
</feature>
<dbReference type="InterPro" id="IPR042104">
    <property type="entry name" value="PKS_dehydratase_sf"/>
</dbReference>
<dbReference type="InterPro" id="IPR020841">
    <property type="entry name" value="PKS_Beta-ketoAc_synthase_dom"/>
</dbReference>
<evidence type="ECO:0000259" key="7">
    <source>
        <dbReference type="PROSITE" id="PS50075"/>
    </source>
</evidence>
<dbReference type="InterPro" id="IPR020807">
    <property type="entry name" value="PKS_DH"/>
</dbReference>
<dbReference type="Gene3D" id="3.40.50.720">
    <property type="entry name" value="NAD(P)-binding Rossmann-like Domain"/>
    <property type="match status" value="1"/>
</dbReference>
<dbReference type="InterPro" id="IPR018201">
    <property type="entry name" value="Ketoacyl_synth_AS"/>
</dbReference>
<dbReference type="Proteomes" id="UP000269847">
    <property type="component" value="Chromosome"/>
</dbReference>
<dbReference type="Pfam" id="PF08659">
    <property type="entry name" value="KR"/>
    <property type="match status" value="1"/>
</dbReference>
<feature type="region of interest" description="C-terminal hotdog fold" evidence="6">
    <location>
        <begin position="828"/>
        <end position="973"/>
    </location>
</feature>
<dbReference type="GO" id="GO:0005737">
    <property type="term" value="C:cytoplasm"/>
    <property type="evidence" value="ECO:0007669"/>
    <property type="project" value="TreeGrafter"/>
</dbReference>
<dbReference type="InterPro" id="IPR013968">
    <property type="entry name" value="PKS_KR"/>
</dbReference>
<dbReference type="GO" id="GO:0004315">
    <property type="term" value="F:3-oxoacyl-[acyl-carrier-protein] synthase activity"/>
    <property type="evidence" value="ECO:0007669"/>
    <property type="project" value="InterPro"/>
</dbReference>
<dbReference type="PANTHER" id="PTHR43775">
    <property type="entry name" value="FATTY ACID SYNTHASE"/>
    <property type="match status" value="1"/>
</dbReference>
<dbReference type="EMBL" id="CP032608">
    <property type="protein sequence ID" value="AYF81295.1"/>
    <property type="molecule type" value="Genomic_DNA"/>
</dbReference>
<evidence type="ECO:0000259" key="8">
    <source>
        <dbReference type="PROSITE" id="PS52004"/>
    </source>
</evidence>
<comment type="cofactor">
    <cofactor evidence="1">
        <name>pantetheine 4'-phosphate</name>
        <dbReference type="ChEBI" id="CHEBI:47942"/>
    </cofactor>
</comment>
<dbReference type="Pfam" id="PF21394">
    <property type="entry name" value="Beta-ketacyl_N"/>
    <property type="match status" value="1"/>
</dbReference>
<dbReference type="Pfam" id="PF14765">
    <property type="entry name" value="PS-DH"/>
    <property type="match status" value="1"/>
</dbReference>
<feature type="domain" description="PKS/mFAS DH" evidence="9">
    <location>
        <begin position="689"/>
        <end position="973"/>
    </location>
</feature>
<evidence type="ECO:0000256" key="1">
    <source>
        <dbReference type="ARBA" id="ARBA00001957"/>
    </source>
</evidence>
<dbReference type="InterPro" id="IPR014031">
    <property type="entry name" value="Ketoacyl_synth_C"/>
</dbReference>
<protein>
    <submittedName>
        <fullName evidence="10">SDR family NAD(P)-dependent oxidoreductase</fullName>
    </submittedName>
</protein>
<dbReference type="SUPFAM" id="SSF53901">
    <property type="entry name" value="Thiolase-like"/>
    <property type="match status" value="1"/>
</dbReference>
<dbReference type="InterPro" id="IPR049552">
    <property type="entry name" value="PKS_DH_N"/>
</dbReference>
<evidence type="ECO:0000256" key="3">
    <source>
        <dbReference type="ARBA" id="ARBA00022553"/>
    </source>
</evidence>
<feature type="active site" description="Proton acceptor; for dehydratase activity" evidence="6">
    <location>
        <position position="720"/>
    </location>
</feature>
<dbReference type="InterPro" id="IPR057326">
    <property type="entry name" value="KR_dom"/>
</dbReference>